<feature type="region of interest" description="Disordered" evidence="1">
    <location>
        <begin position="125"/>
        <end position="227"/>
    </location>
</feature>
<comment type="caution">
    <text evidence="3">The sequence shown here is derived from an EMBL/GenBank/DDBJ whole genome shotgun (WGS) entry which is preliminary data.</text>
</comment>
<name>A0ABV0K7K5_9CYAN</name>
<reference evidence="3 4" key="1">
    <citation type="submission" date="2022-04" db="EMBL/GenBank/DDBJ databases">
        <title>Positive selection, recombination, and allopatry shape intraspecific diversity of widespread and dominant cyanobacteria.</title>
        <authorList>
            <person name="Wei J."/>
            <person name="Shu W."/>
            <person name="Hu C."/>
        </authorList>
    </citation>
    <scope>NUCLEOTIDE SEQUENCE [LARGE SCALE GENOMIC DNA]</scope>
    <source>
        <strain evidence="3 4">DQ-A4</strain>
    </source>
</reference>
<evidence type="ECO:0000313" key="3">
    <source>
        <dbReference type="EMBL" id="MEP0948634.1"/>
    </source>
</evidence>
<keyword evidence="2" id="KW-0812">Transmembrane</keyword>
<gene>
    <name evidence="3" type="ORF">NC992_17250</name>
</gene>
<evidence type="ECO:0000256" key="1">
    <source>
        <dbReference type="SAM" id="MobiDB-lite"/>
    </source>
</evidence>
<feature type="compositionally biased region" description="Polar residues" evidence="1">
    <location>
        <begin position="130"/>
        <end position="155"/>
    </location>
</feature>
<proteinExistence type="predicted"/>
<keyword evidence="2" id="KW-0472">Membrane</keyword>
<accession>A0ABV0K7K5</accession>
<keyword evidence="4" id="KW-1185">Reference proteome</keyword>
<dbReference type="EMBL" id="JAMPKX010000008">
    <property type="protein sequence ID" value="MEP0948634.1"/>
    <property type="molecule type" value="Genomic_DNA"/>
</dbReference>
<dbReference type="RefSeq" id="WP_190706245.1">
    <property type="nucleotide sequence ID" value="NZ_JAMPKX010000008.1"/>
</dbReference>
<feature type="compositionally biased region" description="Polar residues" evidence="1">
    <location>
        <begin position="172"/>
        <end position="189"/>
    </location>
</feature>
<evidence type="ECO:0000313" key="4">
    <source>
        <dbReference type="Proteomes" id="UP001482513"/>
    </source>
</evidence>
<organism evidence="3 4">
    <name type="scientific">Leptolyngbya subtilissima DQ-A4</name>
    <dbReference type="NCBI Taxonomy" id="2933933"/>
    <lineage>
        <taxon>Bacteria</taxon>
        <taxon>Bacillati</taxon>
        <taxon>Cyanobacteriota</taxon>
        <taxon>Cyanophyceae</taxon>
        <taxon>Leptolyngbyales</taxon>
        <taxon>Leptolyngbyaceae</taxon>
        <taxon>Leptolyngbya group</taxon>
        <taxon>Leptolyngbya</taxon>
    </lineage>
</organism>
<sequence length="384" mass="40439">MNSPNSPRLNQLLKTARQPQWIAALLSLGFHVVLFAAGPSFSSLSATAMGEGDSNSEERRVPLIELTPEEQNRLPDFSTPAYSLDGGDDLLSLFPPSGSSLPLEPGSDFGASLAIPAPRLPSNPFPSGISPYTSSGRSSITLSPRRTPFPSSLNRSAIRRPVRPPAEDAVSQGASTPTATSPEDTSGNSAADLEPNQANGQGPDAASAPLEPTNPAAPSAEPETEQASELLARVEFDDAQTSASEVEIAKAAWLQSVQEKLGDTVTEASDPIVLKVPYSGRLCLSPEPADALLGVVGLPGETSDSLELWTTVLKSTGYPFLNQAAEQALQDLQKQNADDSALAVNTLYQVTVEIEYDDQNCISREALLQSRTAASEEPSNSTAE</sequence>
<feature type="transmembrane region" description="Helical" evidence="2">
    <location>
        <begin position="21"/>
        <end position="41"/>
    </location>
</feature>
<protein>
    <submittedName>
        <fullName evidence="3">Uncharacterized protein</fullName>
    </submittedName>
</protein>
<dbReference type="Proteomes" id="UP001482513">
    <property type="component" value="Unassembled WGS sequence"/>
</dbReference>
<evidence type="ECO:0000256" key="2">
    <source>
        <dbReference type="SAM" id="Phobius"/>
    </source>
</evidence>
<keyword evidence="2" id="KW-1133">Transmembrane helix</keyword>